<reference evidence="2" key="1">
    <citation type="journal article" date="2014" name="Int. J. Syst. Evol. Microbiol.">
        <title>Complete genome sequence of Corynebacterium casei LMG S-19264T (=DSM 44701T), isolated from a smear-ripened cheese.</title>
        <authorList>
            <consortium name="US DOE Joint Genome Institute (JGI-PGF)"/>
            <person name="Walter F."/>
            <person name="Albersmeier A."/>
            <person name="Kalinowski J."/>
            <person name="Ruckert C."/>
        </authorList>
    </citation>
    <scope>NUCLEOTIDE SEQUENCE</scope>
    <source>
        <strain evidence="2">JCM 13064</strain>
    </source>
</reference>
<evidence type="ECO:0000313" key="2">
    <source>
        <dbReference type="EMBL" id="GGL07048.1"/>
    </source>
</evidence>
<comment type="caution">
    <text evidence="2">The sequence shown here is derived from an EMBL/GenBank/DDBJ whole genome shotgun (WGS) entry which is preliminary data.</text>
</comment>
<accession>A0A917RGG5</accession>
<dbReference type="RefSeq" id="WP_189166100.1">
    <property type="nucleotide sequence ID" value="NZ_BMNT01000036.1"/>
</dbReference>
<proteinExistence type="predicted"/>
<sequence>MPDEKNDEKLSDPQLAAMFALMRESVEIANPDLKERYGVTLDGVNRRKLNELKFVDSRKSGRAFAHILTDSGWKRLGVEIRSGMRRRPGATGTMLYALTGGMGDFMRRTGYPLSEICEPVSVLDAAPERSEAPREAELAPEPRSQATGPASTATEPEARVRAAYAALADKPGTWVGLAKVRTLLADLPRAEVDETLRRMNDLPDVTLVPEANQKTLSEQDREAAVTIGGQNKHLLWIGA</sequence>
<protein>
    <submittedName>
        <fullName evidence="2">Uncharacterized protein</fullName>
    </submittedName>
</protein>
<reference evidence="2" key="2">
    <citation type="submission" date="2020-09" db="EMBL/GenBank/DDBJ databases">
        <authorList>
            <person name="Sun Q."/>
            <person name="Ohkuma M."/>
        </authorList>
    </citation>
    <scope>NUCLEOTIDE SEQUENCE</scope>
    <source>
        <strain evidence="2">JCM 13064</strain>
    </source>
</reference>
<dbReference type="EMBL" id="BMNT01000036">
    <property type="protein sequence ID" value="GGL07048.1"/>
    <property type="molecule type" value="Genomic_DNA"/>
</dbReference>
<dbReference type="AlphaFoldDB" id="A0A917RGG5"/>
<gene>
    <name evidence="2" type="ORF">GCM10007964_56650</name>
</gene>
<keyword evidence="3" id="KW-1185">Reference proteome</keyword>
<dbReference type="Proteomes" id="UP000645217">
    <property type="component" value="Unassembled WGS sequence"/>
</dbReference>
<feature type="region of interest" description="Disordered" evidence="1">
    <location>
        <begin position="125"/>
        <end position="156"/>
    </location>
</feature>
<organism evidence="2 3">
    <name type="scientific">Sphaerisporangium melleum</name>
    <dbReference type="NCBI Taxonomy" id="321316"/>
    <lineage>
        <taxon>Bacteria</taxon>
        <taxon>Bacillati</taxon>
        <taxon>Actinomycetota</taxon>
        <taxon>Actinomycetes</taxon>
        <taxon>Streptosporangiales</taxon>
        <taxon>Streptosporangiaceae</taxon>
        <taxon>Sphaerisporangium</taxon>
    </lineage>
</organism>
<evidence type="ECO:0000256" key="1">
    <source>
        <dbReference type="SAM" id="MobiDB-lite"/>
    </source>
</evidence>
<feature type="compositionally biased region" description="Basic and acidic residues" evidence="1">
    <location>
        <begin position="126"/>
        <end position="137"/>
    </location>
</feature>
<name>A0A917RGG5_9ACTN</name>
<feature type="compositionally biased region" description="Polar residues" evidence="1">
    <location>
        <begin position="145"/>
        <end position="154"/>
    </location>
</feature>
<evidence type="ECO:0000313" key="3">
    <source>
        <dbReference type="Proteomes" id="UP000645217"/>
    </source>
</evidence>